<evidence type="ECO:0000256" key="1">
    <source>
        <dbReference type="ARBA" id="ARBA00022801"/>
    </source>
</evidence>
<dbReference type="GO" id="GO:0016020">
    <property type="term" value="C:membrane"/>
    <property type="evidence" value="ECO:0007669"/>
    <property type="project" value="TreeGrafter"/>
</dbReference>
<dbReference type="SUPFAM" id="SSF53474">
    <property type="entry name" value="alpha/beta-Hydrolases"/>
    <property type="match status" value="1"/>
</dbReference>
<keyword evidence="5" id="KW-1185">Reference proteome</keyword>
<dbReference type="InterPro" id="IPR000073">
    <property type="entry name" value="AB_hydrolase_1"/>
</dbReference>
<protein>
    <submittedName>
        <fullName evidence="4">Pimeloyl-ACP methyl ester carboxylesterase</fullName>
    </submittedName>
</protein>
<dbReference type="AlphaFoldDB" id="A0A4R6XTC3"/>
<feature type="domain" description="AB hydrolase-1" evidence="3">
    <location>
        <begin position="43"/>
        <end position="152"/>
    </location>
</feature>
<name>A0A4R6XTC3_9GAMM</name>
<dbReference type="Proteomes" id="UP000295724">
    <property type="component" value="Unassembled WGS sequence"/>
</dbReference>
<dbReference type="RefSeq" id="WP_099018513.1">
    <property type="nucleotide sequence ID" value="NZ_NIHB01000001.1"/>
</dbReference>
<comment type="caution">
    <text evidence="4">The sequence shown here is derived from an EMBL/GenBank/DDBJ whole genome shotgun (WGS) entry which is preliminary data.</text>
</comment>
<proteinExistence type="predicted"/>
<organism evidence="4 5">
    <name type="scientific">Marinicella litoralis</name>
    <dbReference type="NCBI Taxonomy" id="644220"/>
    <lineage>
        <taxon>Bacteria</taxon>
        <taxon>Pseudomonadati</taxon>
        <taxon>Pseudomonadota</taxon>
        <taxon>Gammaproteobacteria</taxon>
        <taxon>Lysobacterales</taxon>
        <taxon>Marinicellaceae</taxon>
        <taxon>Marinicella</taxon>
    </lineage>
</organism>
<dbReference type="Pfam" id="PF00561">
    <property type="entry name" value="Abhydrolase_1"/>
    <property type="match status" value="1"/>
</dbReference>
<feature type="signal peptide" evidence="2">
    <location>
        <begin position="1"/>
        <end position="21"/>
    </location>
</feature>
<dbReference type="PANTHER" id="PTHR43798:SF31">
    <property type="entry name" value="AB HYDROLASE SUPERFAMILY PROTEIN YCLE"/>
    <property type="match status" value="1"/>
</dbReference>
<dbReference type="PRINTS" id="PR00111">
    <property type="entry name" value="ABHYDROLASE"/>
</dbReference>
<dbReference type="InterPro" id="IPR029058">
    <property type="entry name" value="AB_hydrolase_fold"/>
</dbReference>
<dbReference type="GO" id="GO:0016787">
    <property type="term" value="F:hydrolase activity"/>
    <property type="evidence" value="ECO:0007669"/>
    <property type="project" value="UniProtKB-KW"/>
</dbReference>
<evidence type="ECO:0000313" key="5">
    <source>
        <dbReference type="Proteomes" id="UP000295724"/>
    </source>
</evidence>
<dbReference type="InterPro" id="IPR050266">
    <property type="entry name" value="AB_hydrolase_sf"/>
</dbReference>
<evidence type="ECO:0000256" key="2">
    <source>
        <dbReference type="SAM" id="SignalP"/>
    </source>
</evidence>
<dbReference type="PANTHER" id="PTHR43798">
    <property type="entry name" value="MONOACYLGLYCEROL LIPASE"/>
    <property type="match status" value="1"/>
</dbReference>
<reference evidence="4 5" key="1">
    <citation type="submission" date="2019-03" db="EMBL/GenBank/DDBJ databases">
        <title>Genomic Encyclopedia of Type Strains, Phase IV (KMG-IV): sequencing the most valuable type-strain genomes for metagenomic binning, comparative biology and taxonomic classification.</title>
        <authorList>
            <person name="Goeker M."/>
        </authorList>
    </citation>
    <scope>NUCLEOTIDE SEQUENCE [LARGE SCALE GENOMIC DNA]</scope>
    <source>
        <strain evidence="4 5">DSM 25488</strain>
    </source>
</reference>
<feature type="chain" id="PRO_5020910664" evidence="2">
    <location>
        <begin position="22"/>
        <end position="267"/>
    </location>
</feature>
<dbReference type="Gene3D" id="3.40.50.1820">
    <property type="entry name" value="alpha/beta hydrolase"/>
    <property type="match status" value="1"/>
</dbReference>
<sequence>MNNIVKYVLVYMLFSTSNVLAGSFSFNSDGVNIHYNEVGDGVPVILIHGYTMNSGMWNDTILYKTLSKKHRIITLDLRGHGLSDKPLKPREYGPKVGEDVIKLMEHLKIKKAHLVGYSMGAYVVGRLAVTHPERILSATLVSGFFPFSDTDEDEYSEQTARHMEAEAGVEGSEDKESIYALAAVARGWKYDAVTDEQVAKVNLPMQAIFGSQEQNDMFKSQKYRFSLPSPSVTLVVIEGADHDSNNAAVLSKKFTKSVEELILKSAL</sequence>
<evidence type="ECO:0000259" key="3">
    <source>
        <dbReference type="Pfam" id="PF00561"/>
    </source>
</evidence>
<accession>A0A4R6XTC3</accession>
<dbReference type="OrthoDB" id="9808398at2"/>
<keyword evidence="2" id="KW-0732">Signal</keyword>
<dbReference type="EMBL" id="SNZB01000003">
    <property type="protein sequence ID" value="TDR20683.1"/>
    <property type="molecule type" value="Genomic_DNA"/>
</dbReference>
<gene>
    <name evidence="4" type="ORF">C8D91_1659</name>
</gene>
<evidence type="ECO:0000313" key="4">
    <source>
        <dbReference type="EMBL" id="TDR20683.1"/>
    </source>
</evidence>
<keyword evidence="1" id="KW-0378">Hydrolase</keyword>